<dbReference type="InterPro" id="IPR047021">
    <property type="entry name" value="REXO1/3/4-like"/>
</dbReference>
<keyword evidence="1" id="KW-0540">Nuclease</keyword>
<accession>A0A7R8UJC6</accession>
<evidence type="ECO:0000256" key="2">
    <source>
        <dbReference type="ARBA" id="ARBA00022801"/>
    </source>
</evidence>
<feature type="domain" description="Exonuclease" evidence="4">
    <location>
        <begin position="1"/>
        <end position="153"/>
    </location>
</feature>
<proteinExistence type="predicted"/>
<sequence>MCKTTKGGSELTRISIVGEDMKPVYETLVRPTNKIIDYLTPYSGITPEMMINVTKTLEEVQEDIRRLLPPDAILVGQSLNADLHAMRMMHPYIIDTSIIFNITGERKRKAKLSTLAQQFLGEVIQQSMDGHDPFEDSLASLKLTKLKLSKGLDFGDAVLDGRKKANEVYSTTTQQLKTQVTIGAQTKEVISHNLFAHVAKVERRTAVITSEEMNVDFHKVFNNKAKVYSGDDAIHNENSNTTSNEFCNGKNPPSSIDCFRTEGNKGAIRKTRDVSSNYALTITNLNVAPQRLELSRIEKTISNVDKWISRLWETVAANGLFVVLLGGTPGASSGVAMVKIKKSGTDVATDTPIAV</sequence>
<dbReference type="EMBL" id="LR899010">
    <property type="protein sequence ID" value="CAD7081932.1"/>
    <property type="molecule type" value="Genomic_DNA"/>
</dbReference>
<evidence type="ECO:0000256" key="3">
    <source>
        <dbReference type="ARBA" id="ARBA00022839"/>
    </source>
</evidence>
<evidence type="ECO:0000256" key="1">
    <source>
        <dbReference type="ARBA" id="ARBA00022722"/>
    </source>
</evidence>
<dbReference type="GO" id="GO:0003676">
    <property type="term" value="F:nucleic acid binding"/>
    <property type="evidence" value="ECO:0007669"/>
    <property type="project" value="InterPro"/>
</dbReference>
<name>A0A7R8UJC6_HERIL</name>
<dbReference type="SUPFAM" id="SSF53098">
    <property type="entry name" value="Ribonuclease H-like"/>
    <property type="match status" value="1"/>
</dbReference>
<dbReference type="OrthoDB" id="3996471at2759"/>
<keyword evidence="6" id="KW-1185">Reference proteome</keyword>
<dbReference type="Gene3D" id="3.30.420.10">
    <property type="entry name" value="Ribonuclease H-like superfamily/Ribonuclease H"/>
    <property type="match status" value="1"/>
</dbReference>
<dbReference type="GO" id="GO:0005634">
    <property type="term" value="C:nucleus"/>
    <property type="evidence" value="ECO:0007669"/>
    <property type="project" value="TreeGrafter"/>
</dbReference>
<dbReference type="InterPro" id="IPR034922">
    <property type="entry name" value="REX1-like_exo"/>
</dbReference>
<dbReference type="SMART" id="SM00479">
    <property type="entry name" value="EXOIII"/>
    <property type="match status" value="1"/>
</dbReference>
<gene>
    <name evidence="5" type="ORF">HERILL_LOCUS5010</name>
</gene>
<reference evidence="5 6" key="1">
    <citation type="submission" date="2020-11" db="EMBL/GenBank/DDBJ databases">
        <authorList>
            <person name="Wallbank WR R."/>
            <person name="Pardo Diaz C."/>
            <person name="Kozak K."/>
            <person name="Martin S."/>
            <person name="Jiggins C."/>
            <person name="Moest M."/>
            <person name="Warren A I."/>
            <person name="Generalovic N T."/>
            <person name="Byers J.R.P. K."/>
            <person name="Montejo-Kovacevich G."/>
            <person name="Yen C E."/>
        </authorList>
    </citation>
    <scope>NUCLEOTIDE SEQUENCE [LARGE SCALE GENOMIC DNA]</scope>
</reference>
<evidence type="ECO:0000313" key="5">
    <source>
        <dbReference type="EMBL" id="CAD7081932.1"/>
    </source>
</evidence>
<keyword evidence="2" id="KW-0378">Hydrolase</keyword>
<organism evidence="5 6">
    <name type="scientific">Hermetia illucens</name>
    <name type="common">Black soldier fly</name>
    <dbReference type="NCBI Taxonomy" id="343691"/>
    <lineage>
        <taxon>Eukaryota</taxon>
        <taxon>Metazoa</taxon>
        <taxon>Ecdysozoa</taxon>
        <taxon>Arthropoda</taxon>
        <taxon>Hexapoda</taxon>
        <taxon>Insecta</taxon>
        <taxon>Pterygota</taxon>
        <taxon>Neoptera</taxon>
        <taxon>Endopterygota</taxon>
        <taxon>Diptera</taxon>
        <taxon>Brachycera</taxon>
        <taxon>Stratiomyomorpha</taxon>
        <taxon>Stratiomyidae</taxon>
        <taxon>Hermetiinae</taxon>
        <taxon>Hermetia</taxon>
    </lineage>
</organism>
<keyword evidence="3" id="KW-0269">Exonuclease</keyword>
<dbReference type="PANTHER" id="PTHR12801:SF82">
    <property type="entry name" value="RNA EXONUCLEASE 5"/>
    <property type="match status" value="1"/>
</dbReference>
<evidence type="ECO:0000313" key="6">
    <source>
        <dbReference type="Proteomes" id="UP000594454"/>
    </source>
</evidence>
<dbReference type="PANTHER" id="PTHR12801">
    <property type="entry name" value="RNA EXONUCLEASE REXO1 / RECO3 FAMILY MEMBER-RELATED"/>
    <property type="match status" value="1"/>
</dbReference>
<dbReference type="AlphaFoldDB" id="A0A7R8UJC6"/>
<dbReference type="InterPro" id="IPR013520">
    <property type="entry name" value="Ribonucl_H"/>
</dbReference>
<dbReference type="GO" id="GO:0004527">
    <property type="term" value="F:exonuclease activity"/>
    <property type="evidence" value="ECO:0007669"/>
    <property type="project" value="UniProtKB-KW"/>
</dbReference>
<dbReference type="Proteomes" id="UP000594454">
    <property type="component" value="Chromosome 2"/>
</dbReference>
<evidence type="ECO:0000259" key="4">
    <source>
        <dbReference type="SMART" id="SM00479"/>
    </source>
</evidence>
<protein>
    <recommendedName>
        <fullName evidence="4">Exonuclease domain-containing protein</fullName>
    </recommendedName>
</protein>
<dbReference type="Pfam" id="PF00929">
    <property type="entry name" value="RNase_T"/>
    <property type="match status" value="1"/>
</dbReference>
<dbReference type="InterPro" id="IPR012337">
    <property type="entry name" value="RNaseH-like_sf"/>
</dbReference>
<dbReference type="InterPro" id="IPR036397">
    <property type="entry name" value="RNaseH_sf"/>
</dbReference>
<dbReference type="CDD" id="cd06145">
    <property type="entry name" value="REX1_like"/>
    <property type="match status" value="1"/>
</dbReference>